<dbReference type="HAMAP" id="MF_00299">
    <property type="entry name" value="KptA"/>
    <property type="match status" value="1"/>
</dbReference>
<dbReference type="InterPro" id="IPR042081">
    <property type="entry name" value="RNA_2'-PTrans_C"/>
</dbReference>
<proteinExistence type="inferred from homology"/>
<evidence type="ECO:0000256" key="1">
    <source>
        <dbReference type="ARBA" id="ARBA00009836"/>
    </source>
</evidence>
<dbReference type="EMBL" id="AP018203">
    <property type="protein sequence ID" value="BAY53880.1"/>
    <property type="molecule type" value="Genomic_DNA"/>
</dbReference>
<reference evidence="6 7" key="1">
    <citation type="submission" date="2017-06" db="EMBL/GenBank/DDBJ databases">
        <title>Genome sequencing of cyanobaciteial culture collection at National Institute for Environmental Studies (NIES).</title>
        <authorList>
            <person name="Hirose Y."/>
            <person name="Shimura Y."/>
            <person name="Fujisawa T."/>
            <person name="Nakamura Y."/>
            <person name="Kawachi M."/>
        </authorList>
    </citation>
    <scope>NUCLEOTIDE SEQUENCE [LARGE SCALE GENOMIC DNA]</scope>
    <source>
        <strain evidence="6 7">NIES-2135</strain>
    </source>
</reference>
<dbReference type="Pfam" id="PF01885">
    <property type="entry name" value="PTS_2-RNA"/>
    <property type="match status" value="1"/>
</dbReference>
<keyword evidence="7" id="KW-1185">Reference proteome</keyword>
<comment type="similarity">
    <text evidence="1 5">Belongs to the KptA/TPT1 family.</text>
</comment>
<dbReference type="AlphaFoldDB" id="A0A1Z4JAZ2"/>
<dbReference type="Proteomes" id="UP000217895">
    <property type="component" value="Chromosome"/>
</dbReference>
<dbReference type="InterPro" id="IPR022928">
    <property type="entry name" value="RNA_2'-PTrans_KptA"/>
</dbReference>
<sequence>MDTTRRVKISKYLSKHLRHTPERLGITLAPGGWVEVEMLLNACAAARFSITRTELDQVVALCDKQRFAFDETRTRIRANQGHSTIVDLQLEPRIPPDILYHGTAESSVESILQSGLLKMNRHHVHLSESIETAKKVGMRHGHPVVLSVDTIAMQQAGFMFYRSENGVWLVDRVPPEFLLLDHTSQGVAK</sequence>
<keyword evidence="2 5" id="KW-0808">Transferase</keyword>
<evidence type="ECO:0000256" key="2">
    <source>
        <dbReference type="ARBA" id="ARBA00022679"/>
    </source>
</evidence>
<dbReference type="EC" id="2.7.1.-" evidence="5"/>
<dbReference type="GO" id="GO:0000215">
    <property type="term" value="F:tRNA 2'-phosphotransferase activity"/>
    <property type="evidence" value="ECO:0007669"/>
    <property type="project" value="TreeGrafter"/>
</dbReference>
<keyword evidence="3 5" id="KW-0520">NAD</keyword>
<gene>
    <name evidence="5" type="primary">kptA</name>
    <name evidence="6" type="ORF">NIES2135_06920</name>
</gene>
<protein>
    <recommendedName>
        <fullName evidence="5">Probable RNA 2'-phosphotransferase</fullName>
        <ecNumber evidence="5">2.7.1.-</ecNumber>
    </recommendedName>
</protein>
<dbReference type="PANTHER" id="PTHR12684">
    <property type="entry name" value="PUTATIVE PHOSPHOTRANSFERASE"/>
    <property type="match status" value="1"/>
</dbReference>
<dbReference type="GO" id="GO:0006388">
    <property type="term" value="P:tRNA splicing, via endonucleolytic cleavage and ligation"/>
    <property type="evidence" value="ECO:0007669"/>
    <property type="project" value="UniProtKB-UniRule"/>
</dbReference>
<evidence type="ECO:0000256" key="5">
    <source>
        <dbReference type="HAMAP-Rule" id="MF_00299"/>
    </source>
</evidence>
<evidence type="ECO:0000313" key="6">
    <source>
        <dbReference type="EMBL" id="BAY53880.1"/>
    </source>
</evidence>
<organism evidence="6 7">
    <name type="scientific">Leptolyngbya boryana NIES-2135</name>
    <dbReference type="NCBI Taxonomy" id="1973484"/>
    <lineage>
        <taxon>Bacteria</taxon>
        <taxon>Bacillati</taxon>
        <taxon>Cyanobacteriota</taxon>
        <taxon>Cyanophyceae</taxon>
        <taxon>Leptolyngbyales</taxon>
        <taxon>Leptolyngbyaceae</taxon>
        <taxon>Leptolyngbya group</taxon>
        <taxon>Leptolyngbya</taxon>
    </lineage>
</organism>
<dbReference type="Gene3D" id="1.10.10.970">
    <property type="entry name" value="RNA 2'-phosphotransferase, Tpt1/KptA family, N-terminal domain"/>
    <property type="match status" value="1"/>
</dbReference>
<accession>A0A1Z4JAZ2</accession>
<dbReference type="SUPFAM" id="SSF56399">
    <property type="entry name" value="ADP-ribosylation"/>
    <property type="match status" value="1"/>
</dbReference>
<dbReference type="InterPro" id="IPR042080">
    <property type="entry name" value="RNA_2'-PTrans_N"/>
</dbReference>
<comment type="function">
    <text evidence="4 5">Removes the 2'-phosphate from RNA via an intermediate in which the phosphate is ADP-ribosylated by NAD followed by a presumed transesterification to release the RNA and generate ADP-ribose 1''-2''-cyclic phosphate (APPR&gt;P). May function as an ADP-ribosylase.</text>
</comment>
<dbReference type="NCBIfam" id="NF002014">
    <property type="entry name" value="PRK00819.1-4"/>
    <property type="match status" value="1"/>
</dbReference>
<evidence type="ECO:0000313" key="7">
    <source>
        <dbReference type="Proteomes" id="UP000217895"/>
    </source>
</evidence>
<evidence type="ECO:0000256" key="3">
    <source>
        <dbReference type="ARBA" id="ARBA00023027"/>
    </source>
</evidence>
<dbReference type="InterPro" id="IPR002745">
    <property type="entry name" value="Ptrans_KptA/Tpt1"/>
</dbReference>
<dbReference type="GO" id="GO:0003950">
    <property type="term" value="F:NAD+ poly-ADP-ribosyltransferase activity"/>
    <property type="evidence" value="ECO:0007669"/>
    <property type="project" value="InterPro"/>
</dbReference>
<evidence type="ECO:0000256" key="4">
    <source>
        <dbReference type="ARBA" id="ARBA00025212"/>
    </source>
</evidence>
<dbReference type="PANTHER" id="PTHR12684:SF2">
    <property type="entry name" value="TRNA 2'-PHOSPHOTRANSFERASE 1"/>
    <property type="match status" value="1"/>
</dbReference>
<dbReference type="Gene3D" id="3.20.170.30">
    <property type="match status" value="1"/>
</dbReference>
<name>A0A1Z4JAZ2_LEPBY</name>